<feature type="signal peptide" evidence="1">
    <location>
        <begin position="1"/>
        <end position="22"/>
    </location>
</feature>
<evidence type="ECO:0000259" key="2">
    <source>
        <dbReference type="PROSITE" id="PS50933"/>
    </source>
</evidence>
<feature type="domain" description="CHRD" evidence="2">
    <location>
        <begin position="29"/>
        <end position="150"/>
    </location>
</feature>
<dbReference type="InterPro" id="IPR010895">
    <property type="entry name" value="CHRD"/>
</dbReference>
<organism evidence="3 4">
    <name type="scientific">Reyranella soli</name>
    <dbReference type="NCBI Taxonomy" id="1230389"/>
    <lineage>
        <taxon>Bacteria</taxon>
        <taxon>Pseudomonadati</taxon>
        <taxon>Pseudomonadota</taxon>
        <taxon>Alphaproteobacteria</taxon>
        <taxon>Hyphomicrobiales</taxon>
        <taxon>Reyranellaceae</taxon>
        <taxon>Reyranella</taxon>
    </lineage>
</organism>
<dbReference type="EMBL" id="BKAJ01000042">
    <property type="protein sequence ID" value="GEP55648.1"/>
    <property type="molecule type" value="Genomic_DNA"/>
</dbReference>
<dbReference type="RefSeq" id="WP_170303049.1">
    <property type="nucleotide sequence ID" value="NZ_BKAJ01000042.1"/>
</dbReference>
<feature type="chain" id="PRO_5021754184" evidence="1">
    <location>
        <begin position="23"/>
        <end position="150"/>
    </location>
</feature>
<reference evidence="3 4" key="1">
    <citation type="submission" date="2019-07" db="EMBL/GenBank/DDBJ databases">
        <title>Whole genome shotgun sequence of Reyranella soli NBRC 108950.</title>
        <authorList>
            <person name="Hosoyama A."/>
            <person name="Uohara A."/>
            <person name="Ohji S."/>
            <person name="Ichikawa N."/>
        </authorList>
    </citation>
    <scope>NUCLEOTIDE SEQUENCE [LARGE SCALE GENOMIC DNA]</scope>
    <source>
        <strain evidence="3 4">NBRC 108950</strain>
    </source>
</reference>
<keyword evidence="4" id="KW-1185">Reference proteome</keyword>
<proteinExistence type="predicted"/>
<evidence type="ECO:0000313" key="4">
    <source>
        <dbReference type="Proteomes" id="UP000321058"/>
    </source>
</evidence>
<keyword evidence="1" id="KW-0732">Signal</keyword>
<evidence type="ECO:0000313" key="3">
    <source>
        <dbReference type="EMBL" id="GEP55648.1"/>
    </source>
</evidence>
<gene>
    <name evidence="3" type="ORF">RSO01_28140</name>
</gene>
<dbReference type="AlphaFoldDB" id="A0A512N9K2"/>
<name>A0A512N9K2_9HYPH</name>
<dbReference type="Proteomes" id="UP000321058">
    <property type="component" value="Unassembled WGS sequence"/>
</dbReference>
<dbReference type="PROSITE" id="PS50933">
    <property type="entry name" value="CHRD"/>
    <property type="match status" value="1"/>
</dbReference>
<evidence type="ECO:0000256" key="1">
    <source>
        <dbReference type="SAM" id="SignalP"/>
    </source>
</evidence>
<dbReference type="PROSITE" id="PS51257">
    <property type="entry name" value="PROKAR_LIPOPROTEIN"/>
    <property type="match status" value="1"/>
</dbReference>
<protein>
    <submittedName>
        <fullName evidence="3">CHRD domain-containing protein</fullName>
    </submittedName>
</protein>
<accession>A0A512N9K2</accession>
<comment type="caution">
    <text evidence="3">The sequence shown here is derived from an EMBL/GenBank/DDBJ whole genome shotgun (WGS) entry which is preliminary data.</text>
</comment>
<dbReference type="Pfam" id="PF07452">
    <property type="entry name" value="CHRD"/>
    <property type="match status" value="1"/>
</dbReference>
<sequence length="150" mass="16209">MTAVVRATLVLALSLMASCSFYLGEPRVPKTDLRASLAGAYEVPPTTSQGSGYFEAVYRPSTKVLEYRLNLQGLSGPITMGYLQGPAAPGEIGPQVAPINIPIYDYMIRDGVTLTEEQAAQVLAGQWYVNVMTLQYPGGEIRGQILPLKK</sequence>
<dbReference type="SMART" id="SM00754">
    <property type="entry name" value="CHRD"/>
    <property type="match status" value="1"/>
</dbReference>